<name>A0ABR1FXS6_AURAN</name>
<organism evidence="1 2">
    <name type="scientific">Aureococcus anophagefferens</name>
    <name type="common">Harmful bloom alga</name>
    <dbReference type="NCBI Taxonomy" id="44056"/>
    <lineage>
        <taxon>Eukaryota</taxon>
        <taxon>Sar</taxon>
        <taxon>Stramenopiles</taxon>
        <taxon>Ochrophyta</taxon>
        <taxon>Pelagophyceae</taxon>
        <taxon>Pelagomonadales</taxon>
        <taxon>Pelagomonadaceae</taxon>
        <taxon>Aureococcus</taxon>
    </lineage>
</organism>
<accession>A0ABR1FXS6</accession>
<reference evidence="1 2" key="1">
    <citation type="submission" date="2024-03" db="EMBL/GenBank/DDBJ databases">
        <title>Aureococcus anophagefferens CCMP1851 and Kratosvirus quantuckense: Draft genome of a second virus-susceptible host strain in the model system.</title>
        <authorList>
            <person name="Chase E."/>
            <person name="Truchon A.R."/>
            <person name="Schepens W."/>
            <person name="Wilhelm S.W."/>
        </authorList>
    </citation>
    <scope>NUCLEOTIDE SEQUENCE [LARGE SCALE GENOMIC DNA]</scope>
    <source>
        <strain evidence="1 2">CCMP1851</strain>
    </source>
</reference>
<evidence type="ECO:0000313" key="2">
    <source>
        <dbReference type="Proteomes" id="UP001363151"/>
    </source>
</evidence>
<protein>
    <recommendedName>
        <fullName evidence="3">Sel1 repeat family protein</fullName>
    </recommendedName>
</protein>
<keyword evidence="2" id="KW-1185">Reference proteome</keyword>
<dbReference type="Proteomes" id="UP001363151">
    <property type="component" value="Unassembled WGS sequence"/>
</dbReference>
<proteinExistence type="predicted"/>
<dbReference type="Gene3D" id="1.25.40.10">
    <property type="entry name" value="Tetratricopeptide repeat domain"/>
    <property type="match status" value="1"/>
</dbReference>
<evidence type="ECO:0008006" key="3">
    <source>
        <dbReference type="Google" id="ProtNLM"/>
    </source>
</evidence>
<sequence>MKEAEHQYTWATQLHDENDHVGAFRQFKLSADQGFALAVFAVGTYYEGGLGGVDLDIDEAKRWYARSDTEAAKSALAALEDKGKSKFAADLAKAGAETGTGSGYYDPNVDAWDLPTDVPRTWNAADHDLKTH</sequence>
<evidence type="ECO:0000313" key="1">
    <source>
        <dbReference type="EMBL" id="KAK7241080.1"/>
    </source>
</evidence>
<comment type="caution">
    <text evidence="1">The sequence shown here is derived from an EMBL/GenBank/DDBJ whole genome shotgun (WGS) entry which is preliminary data.</text>
</comment>
<dbReference type="SUPFAM" id="SSF81901">
    <property type="entry name" value="HCP-like"/>
    <property type="match status" value="1"/>
</dbReference>
<dbReference type="EMBL" id="JBBJCI010000206">
    <property type="protein sequence ID" value="KAK7241080.1"/>
    <property type="molecule type" value="Genomic_DNA"/>
</dbReference>
<dbReference type="InterPro" id="IPR011990">
    <property type="entry name" value="TPR-like_helical_dom_sf"/>
</dbReference>
<gene>
    <name evidence="1" type="ORF">SO694_00053152</name>
</gene>